<keyword evidence="4 6" id="KW-1133">Transmembrane helix</keyword>
<name>A0A5A9W0P5_9GAMM</name>
<reference evidence="7 8" key="1">
    <citation type="submission" date="2019-03" db="EMBL/GenBank/DDBJ databases">
        <title>Nitrincola sp. nov. isolated from an Indian soda lake.</title>
        <authorList>
            <person name="Joshi A."/>
            <person name="Thite S.V."/>
            <person name="Joseph N."/>
            <person name="Dhotre D."/>
            <person name="Moorthy M."/>
            <person name="Shouche Y.S."/>
        </authorList>
    </citation>
    <scope>NUCLEOTIDE SEQUENCE [LARGE SCALE GENOMIC DNA]</scope>
    <source>
        <strain evidence="7 8">MEB193</strain>
    </source>
</reference>
<organism evidence="7 8">
    <name type="scientific">Nitrincola tapanii</name>
    <dbReference type="NCBI Taxonomy" id="1708751"/>
    <lineage>
        <taxon>Bacteria</taxon>
        <taxon>Pseudomonadati</taxon>
        <taxon>Pseudomonadota</taxon>
        <taxon>Gammaproteobacteria</taxon>
        <taxon>Oceanospirillales</taxon>
        <taxon>Oceanospirillaceae</taxon>
        <taxon>Nitrincola</taxon>
    </lineage>
</organism>
<dbReference type="EMBL" id="SMRS01000009">
    <property type="protein sequence ID" value="KAA0873789.1"/>
    <property type="molecule type" value="Genomic_DNA"/>
</dbReference>
<protein>
    <submittedName>
        <fullName evidence="7">CidA/LrgA family protein</fullName>
    </submittedName>
</protein>
<dbReference type="PANTHER" id="PTHR33931:SF2">
    <property type="entry name" value="HOLIN-LIKE PROTEIN CIDA"/>
    <property type="match status" value="1"/>
</dbReference>
<evidence type="ECO:0000313" key="7">
    <source>
        <dbReference type="EMBL" id="KAA0873789.1"/>
    </source>
</evidence>
<dbReference type="OrthoDB" id="6370997at2"/>
<keyword evidence="5 6" id="KW-0472">Membrane</keyword>
<accession>A0A5A9W0P5</accession>
<comment type="subcellular location">
    <subcellularLocation>
        <location evidence="1">Cell membrane</location>
        <topology evidence="1">Multi-pass membrane protein</topology>
    </subcellularLocation>
</comment>
<evidence type="ECO:0000256" key="4">
    <source>
        <dbReference type="ARBA" id="ARBA00022989"/>
    </source>
</evidence>
<dbReference type="Proteomes" id="UP000325302">
    <property type="component" value="Unassembled WGS sequence"/>
</dbReference>
<feature type="transmembrane region" description="Helical" evidence="6">
    <location>
        <begin position="85"/>
        <end position="107"/>
    </location>
</feature>
<proteinExistence type="predicted"/>
<keyword evidence="2" id="KW-1003">Cell membrane</keyword>
<comment type="caution">
    <text evidence="7">The sequence shown here is derived from an EMBL/GenBank/DDBJ whole genome shotgun (WGS) entry which is preliminary data.</text>
</comment>
<feature type="transmembrane region" description="Helical" evidence="6">
    <location>
        <begin position="60"/>
        <end position="79"/>
    </location>
</feature>
<dbReference type="GO" id="GO:0005886">
    <property type="term" value="C:plasma membrane"/>
    <property type="evidence" value="ECO:0007669"/>
    <property type="project" value="UniProtKB-SubCell"/>
</dbReference>
<evidence type="ECO:0000256" key="2">
    <source>
        <dbReference type="ARBA" id="ARBA00022475"/>
    </source>
</evidence>
<dbReference type="PANTHER" id="PTHR33931">
    <property type="entry name" value="HOLIN-LIKE PROTEIN CIDA-RELATED"/>
    <property type="match status" value="1"/>
</dbReference>
<evidence type="ECO:0000256" key="1">
    <source>
        <dbReference type="ARBA" id="ARBA00004651"/>
    </source>
</evidence>
<dbReference type="AlphaFoldDB" id="A0A5A9W0P5"/>
<keyword evidence="3 6" id="KW-0812">Transmembrane</keyword>
<keyword evidence="8" id="KW-1185">Reference proteome</keyword>
<gene>
    <name evidence="7" type="ORF">E1H14_12115</name>
</gene>
<feature type="transmembrane region" description="Helical" evidence="6">
    <location>
        <begin position="31"/>
        <end position="48"/>
    </location>
</feature>
<evidence type="ECO:0000313" key="8">
    <source>
        <dbReference type="Proteomes" id="UP000325302"/>
    </source>
</evidence>
<evidence type="ECO:0000256" key="3">
    <source>
        <dbReference type="ARBA" id="ARBA00022692"/>
    </source>
</evidence>
<dbReference type="RefSeq" id="WP_149391746.1">
    <property type="nucleotide sequence ID" value="NZ_SMRS01000009.1"/>
</dbReference>
<dbReference type="InterPro" id="IPR005538">
    <property type="entry name" value="LrgA/CidA"/>
</dbReference>
<sequence length="125" mass="13447">MSVIKGFLFLLGFLLLGDVLAALFNLPISAGVLGMLCLTFWLLVRGRMQEDLQAVAQPLIGLLALLIMPGVVGVFFVAGDYLDQWLAIFLALVIGTCLSVFTTLVLMSKLTPTASKQETAEDVQS</sequence>
<evidence type="ECO:0000256" key="5">
    <source>
        <dbReference type="ARBA" id="ARBA00023136"/>
    </source>
</evidence>
<dbReference type="Pfam" id="PF03788">
    <property type="entry name" value="LrgA"/>
    <property type="match status" value="1"/>
</dbReference>
<evidence type="ECO:0000256" key="6">
    <source>
        <dbReference type="SAM" id="Phobius"/>
    </source>
</evidence>